<sequence length="73" mass="7777">MVPSTVPVHQIEALALVNHALAAAEDTLRSGHLDEAERRDIALILLAGIEGGETDPRRLAEVALTLAQTPVRC</sequence>
<dbReference type="Proteomes" id="UP001242480">
    <property type="component" value="Unassembled WGS sequence"/>
</dbReference>
<evidence type="ECO:0000313" key="1">
    <source>
        <dbReference type="EMBL" id="MDQ0468621.1"/>
    </source>
</evidence>
<name>A0ABU0J2Y6_9HYPH</name>
<evidence type="ECO:0000313" key="2">
    <source>
        <dbReference type="Proteomes" id="UP001242480"/>
    </source>
</evidence>
<dbReference type="RefSeq" id="WP_307270084.1">
    <property type="nucleotide sequence ID" value="NZ_JAUSVX010000002.1"/>
</dbReference>
<reference evidence="1 2" key="1">
    <citation type="submission" date="2023-07" db="EMBL/GenBank/DDBJ databases">
        <title>Genomic Encyclopedia of Type Strains, Phase IV (KMG-IV): sequencing the most valuable type-strain genomes for metagenomic binning, comparative biology and taxonomic classification.</title>
        <authorList>
            <person name="Goeker M."/>
        </authorList>
    </citation>
    <scope>NUCLEOTIDE SEQUENCE [LARGE SCALE GENOMIC DNA]</scope>
    <source>
        <strain evidence="1 2">DSM 19619</strain>
    </source>
</reference>
<dbReference type="EMBL" id="JAUSVX010000002">
    <property type="protein sequence ID" value="MDQ0468621.1"/>
    <property type="molecule type" value="Genomic_DNA"/>
</dbReference>
<gene>
    <name evidence="1" type="ORF">QO011_001621</name>
</gene>
<keyword evidence="2" id="KW-1185">Reference proteome</keyword>
<organism evidence="1 2">
    <name type="scientific">Labrys wisconsinensis</name>
    <dbReference type="NCBI Taxonomy" id="425677"/>
    <lineage>
        <taxon>Bacteria</taxon>
        <taxon>Pseudomonadati</taxon>
        <taxon>Pseudomonadota</taxon>
        <taxon>Alphaproteobacteria</taxon>
        <taxon>Hyphomicrobiales</taxon>
        <taxon>Xanthobacteraceae</taxon>
        <taxon>Labrys</taxon>
    </lineage>
</organism>
<accession>A0ABU0J2Y6</accession>
<comment type="caution">
    <text evidence="1">The sequence shown here is derived from an EMBL/GenBank/DDBJ whole genome shotgun (WGS) entry which is preliminary data.</text>
</comment>
<proteinExistence type="predicted"/>
<protein>
    <submittedName>
        <fullName evidence="1">TIM-barrel enzyme</fullName>
    </submittedName>
</protein>